<evidence type="ECO:0000256" key="1">
    <source>
        <dbReference type="SAM" id="Phobius"/>
    </source>
</evidence>
<feature type="transmembrane region" description="Helical" evidence="1">
    <location>
        <begin position="38"/>
        <end position="60"/>
    </location>
</feature>
<feature type="transmembrane region" description="Helical" evidence="1">
    <location>
        <begin position="72"/>
        <end position="94"/>
    </location>
</feature>
<dbReference type="OrthoDB" id="206202at2157"/>
<name>M0BTT9_9EURY</name>
<feature type="transmembrane region" description="Helical" evidence="1">
    <location>
        <begin position="100"/>
        <end position="123"/>
    </location>
</feature>
<dbReference type="RefSeq" id="WP_007696840.1">
    <property type="nucleotide sequence ID" value="NZ_AOIQ01000006.1"/>
</dbReference>
<proteinExistence type="predicted"/>
<evidence type="ECO:0000313" key="3">
    <source>
        <dbReference type="Proteomes" id="UP000011560"/>
    </source>
</evidence>
<dbReference type="Proteomes" id="UP000011560">
    <property type="component" value="Unassembled WGS sequence"/>
</dbReference>
<keyword evidence="1" id="KW-1133">Transmembrane helix</keyword>
<organism evidence="2 3">
    <name type="scientific">Halovivax asiaticus JCM 14624</name>
    <dbReference type="NCBI Taxonomy" id="1227490"/>
    <lineage>
        <taxon>Archaea</taxon>
        <taxon>Methanobacteriati</taxon>
        <taxon>Methanobacteriota</taxon>
        <taxon>Stenosarchaea group</taxon>
        <taxon>Halobacteria</taxon>
        <taxon>Halobacteriales</taxon>
        <taxon>Natrialbaceae</taxon>
        <taxon>Halovivax</taxon>
    </lineage>
</organism>
<keyword evidence="1" id="KW-0812">Transmembrane</keyword>
<gene>
    <name evidence="2" type="ORF">C479_01616</name>
</gene>
<accession>M0BTT9</accession>
<evidence type="ECO:0000313" key="2">
    <source>
        <dbReference type="EMBL" id="ELZ13502.1"/>
    </source>
</evidence>
<keyword evidence="3" id="KW-1185">Reference proteome</keyword>
<dbReference type="AlphaFoldDB" id="M0BTT9"/>
<keyword evidence="1" id="KW-0472">Membrane</keyword>
<protein>
    <submittedName>
        <fullName evidence="2">Uncharacterized protein</fullName>
    </submittedName>
</protein>
<feature type="transmembrane region" description="Helical" evidence="1">
    <location>
        <begin position="161"/>
        <end position="181"/>
    </location>
</feature>
<feature type="transmembrane region" description="Helical" evidence="1">
    <location>
        <begin position="135"/>
        <end position="155"/>
    </location>
</feature>
<dbReference type="EMBL" id="AOIQ01000006">
    <property type="protein sequence ID" value="ELZ13502.1"/>
    <property type="molecule type" value="Genomic_DNA"/>
</dbReference>
<comment type="caution">
    <text evidence="2">The sequence shown here is derived from an EMBL/GenBank/DDBJ whole genome shotgun (WGS) entry which is preliminary data.</text>
</comment>
<sequence length="200" mass="20309">MLLSGRRVGGLAERPATPLSDQQAVVDFYMGVSPVVRIALVVAAILVVGITVLGLLPDYSRRTIVTARRSPVISILIGIPTALVFGALAYIGLLLSHSDIGVFFAIPLVTVCLALLPTWALIAIVSTGNGLSGPFLRDSVGVGLVVGALVVGVSAVHTVTLIAVTGFVICYGAGAGARVFVSGGAASDPADRSVPPANKI</sequence>
<reference evidence="2 3" key="1">
    <citation type="journal article" date="2014" name="PLoS Genet.">
        <title>Phylogenetically driven sequencing of extremely halophilic archaea reveals strategies for static and dynamic osmo-response.</title>
        <authorList>
            <person name="Becker E.A."/>
            <person name="Seitzer P.M."/>
            <person name="Tritt A."/>
            <person name="Larsen D."/>
            <person name="Krusor M."/>
            <person name="Yao A.I."/>
            <person name="Wu D."/>
            <person name="Madern D."/>
            <person name="Eisen J.A."/>
            <person name="Darling A.E."/>
            <person name="Facciotti M.T."/>
        </authorList>
    </citation>
    <scope>NUCLEOTIDE SEQUENCE [LARGE SCALE GENOMIC DNA]</scope>
    <source>
        <strain evidence="2 3">JCM 14624</strain>
    </source>
</reference>